<gene>
    <name evidence="2" type="ORF">C7K08_01235</name>
</gene>
<dbReference type="AlphaFoldDB" id="A0A2P7EHG8"/>
<dbReference type="InterPro" id="IPR021215">
    <property type="entry name" value="DUF2752"/>
</dbReference>
<sequence>MNPFLSRLRQAGYLLPLGLSGYLILKGAHGPLLGWPCPLRALTGIPCPTCFLTRATVAALRGNLSESIQLHAFGPLVAVALIAWCYTAISQRRLIPRGIPAWPLAVGAVVLFAYWLIRLMFSYGLGFRGAPGFP</sequence>
<feature type="transmembrane region" description="Helical" evidence="1">
    <location>
        <begin position="12"/>
        <end position="29"/>
    </location>
</feature>
<keyword evidence="3" id="KW-1185">Reference proteome</keyword>
<reference evidence="3" key="1">
    <citation type="submission" date="2018-03" db="EMBL/GenBank/DDBJ databases">
        <title>Ecological and genomic features of two cosmopolitan and abundant freshwater picocyanobacteria.</title>
        <authorList>
            <person name="Cabello-Yeves P.J."/>
            <person name="Picazo A."/>
            <person name="Camacho A."/>
            <person name="Callieri C."/>
            <person name="Rosselli R."/>
            <person name="Roda-Garcia J."/>
            <person name="Coutinho F.H."/>
            <person name="Rodriguez-Valera F."/>
        </authorList>
    </citation>
    <scope>NUCLEOTIDE SEQUENCE [LARGE SCALE GENOMIC DNA]</scope>
    <source>
        <strain evidence="3">Tous</strain>
    </source>
</reference>
<evidence type="ECO:0000313" key="2">
    <source>
        <dbReference type="EMBL" id="PSI02672.1"/>
    </source>
</evidence>
<keyword evidence="1" id="KW-0472">Membrane</keyword>
<dbReference type="Pfam" id="PF10825">
    <property type="entry name" value="DUF2752"/>
    <property type="match status" value="1"/>
</dbReference>
<evidence type="ECO:0000256" key="1">
    <source>
        <dbReference type="SAM" id="Phobius"/>
    </source>
</evidence>
<evidence type="ECO:0000313" key="3">
    <source>
        <dbReference type="Proteomes" id="UP000240206"/>
    </source>
</evidence>
<dbReference type="EMBL" id="PXVC01000003">
    <property type="protein sequence ID" value="PSI02672.1"/>
    <property type="molecule type" value="Genomic_DNA"/>
</dbReference>
<name>A0A2P7EHG8_9SYNE</name>
<organism evidence="2 3">
    <name type="scientific">Synechococcus lacustris str. Tous</name>
    <dbReference type="NCBI Taxonomy" id="1910958"/>
    <lineage>
        <taxon>Bacteria</taxon>
        <taxon>Bacillati</taxon>
        <taxon>Cyanobacteriota</taxon>
        <taxon>Cyanophyceae</taxon>
        <taxon>Synechococcales</taxon>
        <taxon>Synechococcaceae</taxon>
        <taxon>Synechococcus</taxon>
    </lineage>
</organism>
<dbReference type="Proteomes" id="UP000240206">
    <property type="component" value="Unassembled WGS sequence"/>
</dbReference>
<protein>
    <submittedName>
        <fullName evidence="2">DUF2752 domain-containing protein</fullName>
    </submittedName>
</protein>
<keyword evidence="1" id="KW-1133">Transmembrane helix</keyword>
<keyword evidence="1" id="KW-0812">Transmembrane</keyword>
<comment type="caution">
    <text evidence="2">The sequence shown here is derived from an EMBL/GenBank/DDBJ whole genome shotgun (WGS) entry which is preliminary data.</text>
</comment>
<feature type="transmembrane region" description="Helical" evidence="1">
    <location>
        <begin position="101"/>
        <end position="121"/>
    </location>
</feature>
<feature type="transmembrane region" description="Helical" evidence="1">
    <location>
        <begin position="70"/>
        <end position="89"/>
    </location>
</feature>
<proteinExistence type="predicted"/>
<accession>A0A2P7EHG8</accession>